<comment type="caution">
    <text evidence="4">The sequence shown here is derived from an EMBL/GenBank/DDBJ whole genome shotgun (WGS) entry which is preliminary data.</text>
</comment>
<dbReference type="EMBL" id="MCFI01000006">
    <property type="protein sequence ID" value="ORY84496.1"/>
    <property type="molecule type" value="Genomic_DNA"/>
</dbReference>
<feature type="non-terminal residue" evidence="4">
    <location>
        <position position="138"/>
    </location>
</feature>
<evidence type="ECO:0000256" key="2">
    <source>
        <dbReference type="ARBA" id="ARBA00023140"/>
    </source>
</evidence>
<organism evidence="4 5">
    <name type="scientific">Protomyces lactucae-debilis</name>
    <dbReference type="NCBI Taxonomy" id="2754530"/>
    <lineage>
        <taxon>Eukaryota</taxon>
        <taxon>Fungi</taxon>
        <taxon>Dikarya</taxon>
        <taxon>Ascomycota</taxon>
        <taxon>Taphrinomycotina</taxon>
        <taxon>Taphrinomycetes</taxon>
        <taxon>Taphrinales</taxon>
        <taxon>Protomycetaceae</taxon>
        <taxon>Protomyces</taxon>
    </lineage>
</organism>
<keyword evidence="2" id="KW-0576">Peroxisome</keyword>
<dbReference type="OMA" id="HEDTIIT"/>
<dbReference type="OrthoDB" id="448450at2759"/>
<dbReference type="InterPro" id="IPR001753">
    <property type="entry name" value="Enoyl-CoA_hydra/iso"/>
</dbReference>
<evidence type="ECO:0000256" key="1">
    <source>
        <dbReference type="ARBA" id="ARBA00004275"/>
    </source>
</evidence>
<dbReference type="SUPFAM" id="SSF52096">
    <property type="entry name" value="ClpP/crotonase"/>
    <property type="match status" value="1"/>
</dbReference>
<dbReference type="CDD" id="cd06558">
    <property type="entry name" value="crotonase-like"/>
    <property type="match status" value="1"/>
</dbReference>
<dbReference type="AlphaFoldDB" id="A0A1Y2FMP2"/>
<evidence type="ECO:0000313" key="5">
    <source>
        <dbReference type="Proteomes" id="UP000193685"/>
    </source>
</evidence>
<keyword evidence="3" id="KW-0413">Isomerase</keyword>
<accession>A0A1Y2FMP2</accession>
<dbReference type="PANTHER" id="PTHR43684">
    <property type="match status" value="1"/>
</dbReference>
<evidence type="ECO:0000256" key="3">
    <source>
        <dbReference type="ARBA" id="ARBA00023235"/>
    </source>
</evidence>
<dbReference type="GO" id="GO:0004165">
    <property type="term" value="F:delta(3)-delta(2)-enoyl-CoA isomerase activity"/>
    <property type="evidence" value="ECO:0007669"/>
    <property type="project" value="UniProtKB-ARBA"/>
</dbReference>
<dbReference type="GO" id="GO:0005777">
    <property type="term" value="C:peroxisome"/>
    <property type="evidence" value="ECO:0007669"/>
    <property type="project" value="UniProtKB-SubCell"/>
</dbReference>
<dbReference type="InterPro" id="IPR051053">
    <property type="entry name" value="ECH/Chromodomain_protein"/>
</dbReference>
<proteinExistence type="predicted"/>
<dbReference type="Pfam" id="PF00378">
    <property type="entry name" value="ECH_1"/>
    <property type="match status" value="1"/>
</dbReference>
<dbReference type="Gene3D" id="3.90.226.10">
    <property type="entry name" value="2-enoyl-CoA Hydratase, Chain A, domain 1"/>
    <property type="match status" value="1"/>
</dbReference>
<comment type="subcellular location">
    <subcellularLocation>
        <location evidence="1">Peroxisome</location>
    </subcellularLocation>
</comment>
<dbReference type="Proteomes" id="UP000193685">
    <property type="component" value="Unassembled WGS sequence"/>
</dbReference>
<reference evidence="4 5" key="1">
    <citation type="submission" date="2016-07" db="EMBL/GenBank/DDBJ databases">
        <title>Pervasive Adenine N6-methylation of Active Genes in Fungi.</title>
        <authorList>
            <consortium name="DOE Joint Genome Institute"/>
            <person name="Mondo S.J."/>
            <person name="Dannebaum R.O."/>
            <person name="Kuo R.C."/>
            <person name="Labutti K."/>
            <person name="Haridas S."/>
            <person name="Kuo A."/>
            <person name="Salamov A."/>
            <person name="Ahrendt S.R."/>
            <person name="Lipzen A."/>
            <person name="Sullivan W."/>
            <person name="Andreopoulos W.B."/>
            <person name="Clum A."/>
            <person name="Lindquist E."/>
            <person name="Daum C."/>
            <person name="Ramamoorthy G.K."/>
            <person name="Gryganskyi A."/>
            <person name="Culley D."/>
            <person name="Magnuson J.K."/>
            <person name="James T.Y."/>
            <person name="O'Malley M.A."/>
            <person name="Stajich J.E."/>
            <person name="Spatafora J.W."/>
            <person name="Visel A."/>
            <person name="Grigoriev I.V."/>
        </authorList>
    </citation>
    <scope>NUCLEOTIDE SEQUENCE [LARGE SCALE GENOMIC DNA]</scope>
    <source>
        <strain evidence="4 5">12-1054</strain>
    </source>
</reference>
<dbReference type="PANTHER" id="PTHR43684:SF1">
    <property type="entry name" value="ENOYL-COA DELTA ISOMERASE 2"/>
    <property type="match status" value="1"/>
</dbReference>
<protein>
    <submittedName>
        <fullName evidence="4">ClpP/crotonase-like domain-containing protein</fullName>
    </submittedName>
</protein>
<sequence length="138" mass="15301">MTPPFLECVELSLNGGILVMTLSRPGGNAMSHQFFKDWHKALKYAQNDNAVRVLVVTGKGKFFSSGKDLQNVMHDGFEKEMNAEMDTLQAMVDDMINFRKPMIAAVNGPAIGFGVTCLAHFDFVYAVESATFTVPFMR</sequence>
<name>A0A1Y2FMP2_PROLT</name>
<evidence type="ECO:0000313" key="4">
    <source>
        <dbReference type="EMBL" id="ORY84496.1"/>
    </source>
</evidence>
<dbReference type="InterPro" id="IPR029045">
    <property type="entry name" value="ClpP/crotonase-like_dom_sf"/>
</dbReference>
<gene>
    <name evidence="4" type="ORF">BCR37DRAFT_336234</name>
</gene>
<keyword evidence="5" id="KW-1185">Reference proteome</keyword>
<dbReference type="GeneID" id="63783818"/>
<dbReference type="STRING" id="56484.A0A1Y2FMP2"/>
<dbReference type="RefSeq" id="XP_040726514.1">
    <property type="nucleotide sequence ID" value="XM_040867219.1"/>
</dbReference>